<dbReference type="SUPFAM" id="SSF51735">
    <property type="entry name" value="NAD(P)-binding Rossmann-fold domains"/>
    <property type="match status" value="1"/>
</dbReference>
<dbReference type="InterPro" id="IPR002204">
    <property type="entry name" value="3-OH-isobutyrate_DH-rel_CS"/>
</dbReference>
<protein>
    <recommendedName>
        <fullName evidence="11">3-hydroxyisobutyrate dehydrogenase</fullName>
        <shortName evidence="11">HIBADH</shortName>
        <ecNumber evidence="11">1.1.1.31</ecNumber>
    </recommendedName>
</protein>
<comment type="pathway">
    <text evidence="2 11">Amino-acid degradation; L-valine degradation.</text>
</comment>
<evidence type="ECO:0000256" key="10">
    <source>
        <dbReference type="PIRSR" id="PIRSR000103-1"/>
    </source>
</evidence>
<dbReference type="InParanoid" id="A0A7M7QHM4"/>
<evidence type="ECO:0000256" key="6">
    <source>
        <dbReference type="ARBA" id="ARBA00023002"/>
    </source>
</evidence>
<dbReference type="SUPFAM" id="SSF48179">
    <property type="entry name" value="6-phosphogluconate dehydrogenase C-terminal domain-like"/>
    <property type="match status" value="1"/>
</dbReference>
<evidence type="ECO:0000313" key="14">
    <source>
        <dbReference type="EnsemblMetazoa" id="XP_031786924"/>
    </source>
</evidence>
<dbReference type="RefSeq" id="XP_031786924.1">
    <property type="nucleotide sequence ID" value="XM_031931064.2"/>
</dbReference>
<dbReference type="GO" id="GO:0008442">
    <property type="term" value="F:3-hydroxyisobutyrate dehydrogenase activity"/>
    <property type="evidence" value="ECO:0007669"/>
    <property type="project" value="UniProtKB-EC"/>
</dbReference>
<dbReference type="GO" id="GO:0005739">
    <property type="term" value="C:mitochondrion"/>
    <property type="evidence" value="ECO:0007669"/>
    <property type="project" value="UniProtKB-SubCell"/>
</dbReference>
<evidence type="ECO:0000256" key="8">
    <source>
        <dbReference type="ARBA" id="ARBA00023128"/>
    </source>
</evidence>
<sequence length="322" mass="33652">MGVLTKLTRPLAIYTVGRVGQRDFSNVGFVGLGNMGGFMAKNLLKKGYKLTVFDINKTAIDNVVSAGAKGAESVAEVSQNSEVIVTMLPMNQHVLDTYTGKDGIISSAKKGTFLVDSSTIDPSVSQTVFKAAQKQGLRFVDGPVSGGVIGAKNGTLTFMVGGSKEDYEASKSFLEGMGSRAVHCGDTGMGQVAKICNNMLLAISMIGVSEALSLGEKLGLDPKILTDIVNTSTGRCWSSEVNNPVPGISPTVPSSNDYAGGFGTSLIAKDLGLAQAAATRAKSPIALGSLSHQIYRTMEAHGLGGKDFSVVYPFIRGENVKK</sequence>
<comment type="similarity">
    <text evidence="3">Belongs to the HIBADH-related family. 3-hydroxyisobutyrate dehydrogenase subfamily.</text>
</comment>
<dbReference type="Gene3D" id="3.40.50.720">
    <property type="entry name" value="NAD(P)-binding Rossmann-like Domain"/>
    <property type="match status" value="1"/>
</dbReference>
<dbReference type="UniPathway" id="UPA00362"/>
<dbReference type="Gene3D" id="1.10.1040.10">
    <property type="entry name" value="N-(1-d-carboxylethyl)-l-norvaline Dehydrogenase, domain 2"/>
    <property type="match status" value="1"/>
</dbReference>
<evidence type="ECO:0000256" key="2">
    <source>
        <dbReference type="ARBA" id="ARBA00005109"/>
    </source>
</evidence>
<dbReference type="PROSITE" id="PS00895">
    <property type="entry name" value="3_HYDROXYISOBUT_DH"/>
    <property type="match status" value="1"/>
</dbReference>
<keyword evidence="6 11" id="KW-0560">Oxidoreductase</keyword>
<dbReference type="AlphaFoldDB" id="A0A7M7QHM4"/>
<dbReference type="PANTHER" id="PTHR22981">
    <property type="entry name" value="3-HYDROXYISOBUTYRATE DEHYDROGENASE-RELATED"/>
    <property type="match status" value="1"/>
</dbReference>
<dbReference type="Pfam" id="PF03446">
    <property type="entry name" value="NAD_binding_2"/>
    <property type="match status" value="1"/>
</dbReference>
<dbReference type="NCBIfam" id="TIGR01692">
    <property type="entry name" value="HIBADH"/>
    <property type="match status" value="1"/>
</dbReference>
<name>A0A7M7QHM4_NASVI</name>
<dbReference type="InterPro" id="IPR011548">
    <property type="entry name" value="HIBADH"/>
</dbReference>
<dbReference type="EC" id="1.1.1.31" evidence="11"/>
<dbReference type="FunCoup" id="A0A7M7QHM4">
    <property type="interactions" value="1012"/>
</dbReference>
<evidence type="ECO:0000256" key="9">
    <source>
        <dbReference type="ARBA" id="ARBA00049197"/>
    </source>
</evidence>
<dbReference type="InterPro" id="IPR015815">
    <property type="entry name" value="HIBADH-related"/>
</dbReference>
<dbReference type="Pfam" id="PF14833">
    <property type="entry name" value="NAD_binding_11"/>
    <property type="match status" value="1"/>
</dbReference>
<comment type="catalytic activity">
    <reaction evidence="9 11">
        <text>3-hydroxy-2-methylpropanoate + NAD(+) = 2-methyl-3-oxopropanoate + NADH + H(+)</text>
        <dbReference type="Rhea" id="RHEA:17681"/>
        <dbReference type="ChEBI" id="CHEBI:11805"/>
        <dbReference type="ChEBI" id="CHEBI:15378"/>
        <dbReference type="ChEBI" id="CHEBI:57540"/>
        <dbReference type="ChEBI" id="CHEBI:57700"/>
        <dbReference type="ChEBI" id="CHEBI:57945"/>
        <dbReference type="EC" id="1.1.1.31"/>
    </reaction>
</comment>
<evidence type="ECO:0000259" key="13">
    <source>
        <dbReference type="Pfam" id="PF14833"/>
    </source>
</evidence>
<dbReference type="GO" id="GO:0051287">
    <property type="term" value="F:NAD binding"/>
    <property type="evidence" value="ECO:0007669"/>
    <property type="project" value="InterPro"/>
</dbReference>
<dbReference type="SMR" id="A0A7M7QHM4"/>
<keyword evidence="4 11" id="KW-0101">Branched-chain amino acid catabolism</keyword>
<accession>A0A7M7QHM4</accession>
<dbReference type="KEGG" id="nvi:100119485"/>
<dbReference type="InterPro" id="IPR029154">
    <property type="entry name" value="HIBADH-like_NADP-bd"/>
</dbReference>
<organism evidence="14 15">
    <name type="scientific">Nasonia vitripennis</name>
    <name type="common">Parasitic wasp</name>
    <dbReference type="NCBI Taxonomy" id="7425"/>
    <lineage>
        <taxon>Eukaryota</taxon>
        <taxon>Metazoa</taxon>
        <taxon>Ecdysozoa</taxon>
        <taxon>Arthropoda</taxon>
        <taxon>Hexapoda</taxon>
        <taxon>Insecta</taxon>
        <taxon>Pterygota</taxon>
        <taxon>Neoptera</taxon>
        <taxon>Endopterygota</taxon>
        <taxon>Hymenoptera</taxon>
        <taxon>Apocrita</taxon>
        <taxon>Proctotrupomorpha</taxon>
        <taxon>Chalcidoidea</taxon>
        <taxon>Pteromalidae</taxon>
        <taxon>Pteromalinae</taxon>
        <taxon>Nasonia</taxon>
    </lineage>
</organism>
<dbReference type="InterPro" id="IPR036291">
    <property type="entry name" value="NAD(P)-bd_dom_sf"/>
</dbReference>
<feature type="domain" description="3-hydroxyisobutyrate dehydrogenase-like NAD-binding" evidence="13">
    <location>
        <begin position="188"/>
        <end position="312"/>
    </location>
</feature>
<dbReference type="GO" id="GO:0050661">
    <property type="term" value="F:NADP binding"/>
    <property type="evidence" value="ECO:0007669"/>
    <property type="project" value="InterPro"/>
</dbReference>
<evidence type="ECO:0000256" key="11">
    <source>
        <dbReference type="RuleBase" id="RU910714"/>
    </source>
</evidence>
<evidence type="ECO:0000256" key="4">
    <source>
        <dbReference type="ARBA" id="ARBA00022456"/>
    </source>
</evidence>
<dbReference type="EnsemblMetazoa" id="XM_031931064">
    <property type="protein sequence ID" value="XP_031786924"/>
    <property type="gene ID" value="LOC100119485"/>
</dbReference>
<evidence type="ECO:0000256" key="5">
    <source>
        <dbReference type="ARBA" id="ARBA00022946"/>
    </source>
</evidence>
<evidence type="ECO:0000259" key="12">
    <source>
        <dbReference type="Pfam" id="PF03446"/>
    </source>
</evidence>
<proteinExistence type="inferred from homology"/>
<dbReference type="PIRSF" id="PIRSF000103">
    <property type="entry name" value="HIBADH"/>
    <property type="match status" value="1"/>
</dbReference>
<keyword evidence="15" id="KW-1185">Reference proteome</keyword>
<comment type="subcellular location">
    <subcellularLocation>
        <location evidence="1">Mitochondrion</location>
    </subcellularLocation>
</comment>
<dbReference type="Proteomes" id="UP000002358">
    <property type="component" value="Chromosome 5"/>
</dbReference>
<dbReference type="InterPro" id="IPR013328">
    <property type="entry name" value="6PGD_dom2"/>
</dbReference>
<feature type="domain" description="6-phosphogluconate dehydrogenase NADP-binding" evidence="12">
    <location>
        <begin position="26"/>
        <end position="185"/>
    </location>
</feature>
<evidence type="ECO:0000256" key="3">
    <source>
        <dbReference type="ARBA" id="ARBA00006013"/>
    </source>
</evidence>
<evidence type="ECO:0000256" key="1">
    <source>
        <dbReference type="ARBA" id="ARBA00004173"/>
    </source>
</evidence>
<dbReference type="FunFam" id="3.40.50.720:FF:000119">
    <property type="entry name" value="3-hydroxyisobutyrate dehydrogenase"/>
    <property type="match status" value="1"/>
</dbReference>
<evidence type="ECO:0000313" key="15">
    <source>
        <dbReference type="Proteomes" id="UP000002358"/>
    </source>
</evidence>
<dbReference type="FunFam" id="1.10.1040.10:FF:000006">
    <property type="entry name" value="3-hydroxyisobutyrate dehydrogenase"/>
    <property type="match status" value="1"/>
</dbReference>
<reference evidence="14" key="1">
    <citation type="submission" date="2021-01" db="UniProtKB">
        <authorList>
            <consortium name="EnsemblMetazoa"/>
        </authorList>
    </citation>
    <scope>IDENTIFICATION</scope>
</reference>
<keyword evidence="8" id="KW-0496">Mitochondrion</keyword>
<dbReference type="OrthoDB" id="435038at2759"/>
<evidence type="ECO:0000256" key="7">
    <source>
        <dbReference type="ARBA" id="ARBA00023027"/>
    </source>
</evidence>
<feature type="active site" evidence="10">
    <location>
        <position position="194"/>
    </location>
</feature>
<dbReference type="GeneID" id="100119485"/>
<dbReference type="InterPro" id="IPR008927">
    <property type="entry name" value="6-PGluconate_DH-like_C_sf"/>
</dbReference>
<keyword evidence="7 11" id="KW-0520">NAD</keyword>
<dbReference type="PANTHER" id="PTHR22981:SF7">
    <property type="entry name" value="3-HYDROXYISOBUTYRATE DEHYDROGENASE, MITOCHONDRIAL"/>
    <property type="match status" value="1"/>
</dbReference>
<dbReference type="GO" id="GO:0006574">
    <property type="term" value="P:L-valine catabolic process"/>
    <property type="evidence" value="ECO:0007669"/>
    <property type="project" value="UniProtKB-UniPathway"/>
</dbReference>
<dbReference type="InterPro" id="IPR006115">
    <property type="entry name" value="6PGDH_NADP-bd"/>
</dbReference>
<keyword evidence="5" id="KW-0809">Transit peptide</keyword>